<feature type="domain" description="N-acetyltransferase" evidence="1">
    <location>
        <begin position="1"/>
        <end position="163"/>
    </location>
</feature>
<dbReference type="InterPro" id="IPR016181">
    <property type="entry name" value="Acyl_CoA_acyltransferase"/>
</dbReference>
<evidence type="ECO:0000313" key="2">
    <source>
        <dbReference type="EMBL" id="QBK84734.1"/>
    </source>
</evidence>
<name>A0A481YP66_9VIRU</name>
<dbReference type="SUPFAM" id="SSF55729">
    <property type="entry name" value="Acyl-CoA N-acyltransferases (Nat)"/>
    <property type="match status" value="1"/>
</dbReference>
<dbReference type="Gene3D" id="3.40.630.170">
    <property type="match status" value="1"/>
</dbReference>
<organism evidence="2">
    <name type="scientific">Pithovirus LCDPAC01</name>
    <dbReference type="NCBI Taxonomy" id="2506600"/>
    <lineage>
        <taxon>Viruses</taxon>
        <taxon>Pithoviruses</taxon>
    </lineage>
</organism>
<sequence>MDIRLALLQESKELVSFVKEHYDIGKSVNPYISYDDMKRYISSNQSFVLIATDKNVTGFVLCIVLENKKAKYCHVTFLCVDKNKRKKGIAKLLISKIKTECEERKIENGLYIGHGKGVSIKLISRPLNHKKCRNYGIACVNNGTHKKLKKLYSVALPEHCVYAETEKFKITETNSIYYTCKCIRFRYLNICSLFSTETVTISWKPLHMYHRKLNKEFEMAHVFLSTRPPKYEEMQALFHYLHSLGYWNVFMYGMGHLANLEHESFHTIGSKKLQWFEHQDDFDKLEVGQLHIPMV</sequence>
<evidence type="ECO:0000259" key="1">
    <source>
        <dbReference type="PROSITE" id="PS51186"/>
    </source>
</evidence>
<dbReference type="PROSITE" id="PS51186">
    <property type="entry name" value="GNAT"/>
    <property type="match status" value="1"/>
</dbReference>
<keyword evidence="2" id="KW-0808">Transferase</keyword>
<proteinExistence type="predicted"/>
<accession>A0A481YP66</accession>
<dbReference type="EMBL" id="MK500290">
    <property type="protein sequence ID" value="QBK84734.1"/>
    <property type="molecule type" value="Genomic_DNA"/>
</dbReference>
<dbReference type="GO" id="GO:0016747">
    <property type="term" value="F:acyltransferase activity, transferring groups other than amino-acyl groups"/>
    <property type="evidence" value="ECO:0007669"/>
    <property type="project" value="InterPro"/>
</dbReference>
<dbReference type="CDD" id="cd04301">
    <property type="entry name" value="NAT_SF"/>
    <property type="match status" value="1"/>
</dbReference>
<dbReference type="InterPro" id="IPR000182">
    <property type="entry name" value="GNAT_dom"/>
</dbReference>
<protein>
    <submittedName>
        <fullName evidence="2">Acetyltransferase GNAT domain protein</fullName>
    </submittedName>
</protein>
<reference evidence="2" key="1">
    <citation type="journal article" date="2019" name="MBio">
        <title>Virus Genomes from Deep Sea Sediments Expand the Ocean Megavirome and Support Independent Origins of Viral Gigantism.</title>
        <authorList>
            <person name="Backstrom D."/>
            <person name="Yutin N."/>
            <person name="Jorgensen S.L."/>
            <person name="Dharamshi J."/>
            <person name="Homa F."/>
            <person name="Zaremba-Niedwiedzka K."/>
            <person name="Spang A."/>
            <person name="Wolf Y.I."/>
            <person name="Koonin E.V."/>
            <person name="Ettema T.J."/>
        </authorList>
    </citation>
    <scope>NUCLEOTIDE SEQUENCE</scope>
</reference>
<dbReference type="Pfam" id="PF13673">
    <property type="entry name" value="Acetyltransf_10"/>
    <property type="match status" value="1"/>
</dbReference>
<gene>
    <name evidence="2" type="ORF">LCDPAC01_02150</name>
</gene>